<dbReference type="Proteomes" id="UP000450599">
    <property type="component" value="Unassembled WGS sequence"/>
</dbReference>
<reference evidence="5 8" key="1">
    <citation type="submission" date="2015-09" db="EMBL/GenBank/DDBJ databases">
        <authorList>
            <consortium name="Pathogen Informatics"/>
        </authorList>
    </citation>
    <scope>NUCLEOTIDE SEQUENCE [LARGE SCALE GENOMIC DNA]</scope>
    <source>
        <strain evidence="5 8">2789STDY5834948</strain>
    </source>
</reference>
<dbReference type="EMBL" id="CZBM01000018">
    <property type="protein sequence ID" value="CUQ51129.1"/>
    <property type="molecule type" value="Genomic_DNA"/>
</dbReference>
<dbReference type="RefSeq" id="WP_057329259.1">
    <property type="nucleotide sequence ID" value="NZ_CZBM01000018.1"/>
</dbReference>
<evidence type="ECO:0000313" key="10">
    <source>
        <dbReference type="Proteomes" id="UP000471216"/>
    </source>
</evidence>
<feature type="domain" description="N-sulphoglucosamine sulphohydrolase C-terminal" evidence="4">
    <location>
        <begin position="360"/>
        <end position="511"/>
    </location>
</feature>
<gene>
    <name evidence="5" type="primary">atsA_14</name>
    <name evidence="5" type="ORF">ERS852560_03597</name>
    <name evidence="7" type="ORF">GKD54_06125</name>
    <name evidence="6" type="ORF">GKD58_03925</name>
</gene>
<keyword evidence="2 5" id="KW-0378">Hydrolase</keyword>
<dbReference type="AlphaFoldDB" id="A0A174X7F5"/>
<evidence type="ECO:0000259" key="4">
    <source>
        <dbReference type="Pfam" id="PF16347"/>
    </source>
</evidence>
<evidence type="ECO:0000256" key="3">
    <source>
        <dbReference type="SAM" id="Coils"/>
    </source>
</evidence>
<evidence type="ECO:0000313" key="6">
    <source>
        <dbReference type="EMBL" id="MRY83428.1"/>
    </source>
</evidence>
<proteinExistence type="inferred from homology"/>
<dbReference type="Gene3D" id="3.40.720.10">
    <property type="entry name" value="Alkaline Phosphatase, subunit A"/>
    <property type="match status" value="2"/>
</dbReference>
<evidence type="ECO:0000313" key="7">
    <source>
        <dbReference type="EMBL" id="MRZ05804.1"/>
    </source>
</evidence>
<dbReference type="EMBL" id="WKMX01000005">
    <property type="protein sequence ID" value="MRZ05804.1"/>
    <property type="molecule type" value="Genomic_DNA"/>
</dbReference>
<dbReference type="Proteomes" id="UP000095332">
    <property type="component" value="Unassembled WGS sequence"/>
</dbReference>
<dbReference type="PANTHER" id="PTHR43108">
    <property type="entry name" value="N-ACETYLGLUCOSAMINE-6-SULFATASE FAMILY MEMBER"/>
    <property type="match status" value="1"/>
</dbReference>
<dbReference type="PROSITE" id="PS00149">
    <property type="entry name" value="SULFATASE_2"/>
    <property type="match status" value="1"/>
</dbReference>
<dbReference type="EMBL" id="WKMW01000003">
    <property type="protein sequence ID" value="MRY83428.1"/>
    <property type="molecule type" value="Genomic_DNA"/>
</dbReference>
<evidence type="ECO:0000256" key="2">
    <source>
        <dbReference type="ARBA" id="ARBA00022801"/>
    </source>
</evidence>
<dbReference type="InterPro" id="IPR024607">
    <property type="entry name" value="Sulfatase_CS"/>
</dbReference>
<dbReference type="Pfam" id="PF01663">
    <property type="entry name" value="Phosphodiest"/>
    <property type="match status" value="1"/>
</dbReference>
<dbReference type="GO" id="GO:0004065">
    <property type="term" value="F:arylsulfatase activity"/>
    <property type="evidence" value="ECO:0007669"/>
    <property type="project" value="UniProtKB-EC"/>
</dbReference>
<dbReference type="CDD" id="cd16031">
    <property type="entry name" value="G6S_like"/>
    <property type="match status" value="1"/>
</dbReference>
<protein>
    <submittedName>
        <fullName evidence="5">Arylsulfatase</fullName>
        <ecNumber evidence="5">3.1.6.1</ecNumber>
    </submittedName>
    <submittedName>
        <fullName evidence="6">Sulfatase-like hydrolase/transferase</fullName>
    </submittedName>
</protein>
<evidence type="ECO:0000313" key="8">
    <source>
        <dbReference type="Proteomes" id="UP000095332"/>
    </source>
</evidence>
<feature type="coiled-coil region" evidence="3">
    <location>
        <begin position="491"/>
        <end position="518"/>
    </location>
</feature>
<dbReference type="PROSITE" id="PS00523">
    <property type="entry name" value="SULFATASE_1"/>
    <property type="match status" value="1"/>
</dbReference>
<dbReference type="InterPro" id="IPR017850">
    <property type="entry name" value="Alkaline_phosphatase_core_sf"/>
</dbReference>
<accession>A0A174X7F5</accession>
<dbReference type="PROSITE" id="PS51257">
    <property type="entry name" value="PROKAR_LIPOPROTEIN"/>
    <property type="match status" value="1"/>
</dbReference>
<dbReference type="GO" id="GO:0016740">
    <property type="term" value="F:transferase activity"/>
    <property type="evidence" value="ECO:0007669"/>
    <property type="project" value="UniProtKB-KW"/>
</dbReference>
<evidence type="ECO:0000313" key="9">
    <source>
        <dbReference type="Proteomes" id="UP000450599"/>
    </source>
</evidence>
<dbReference type="Proteomes" id="UP000471216">
    <property type="component" value="Unassembled WGS sequence"/>
</dbReference>
<dbReference type="SUPFAM" id="SSF53649">
    <property type="entry name" value="Alkaline phosphatase-like"/>
    <property type="match status" value="1"/>
</dbReference>
<evidence type="ECO:0000256" key="1">
    <source>
        <dbReference type="ARBA" id="ARBA00008779"/>
    </source>
</evidence>
<keyword evidence="6" id="KW-0808">Transferase</keyword>
<reference evidence="9 10" key="2">
    <citation type="journal article" date="2019" name="Nat. Med.">
        <title>A library of human gut bacterial isolates paired with longitudinal multiomics data enables mechanistic microbiome research.</title>
        <authorList>
            <person name="Poyet M."/>
            <person name="Groussin M."/>
            <person name="Gibbons S.M."/>
            <person name="Avila-Pacheco J."/>
            <person name="Jiang X."/>
            <person name="Kearney S.M."/>
            <person name="Perrotta A.R."/>
            <person name="Berdy B."/>
            <person name="Zhao S."/>
            <person name="Lieberman T.D."/>
            <person name="Swanson P.K."/>
            <person name="Smith M."/>
            <person name="Roesemann S."/>
            <person name="Alexander J.E."/>
            <person name="Rich S.A."/>
            <person name="Livny J."/>
            <person name="Vlamakis H."/>
            <person name="Clish C."/>
            <person name="Bullock K."/>
            <person name="Deik A."/>
            <person name="Scott J."/>
            <person name="Pierce K.A."/>
            <person name="Xavier R.J."/>
            <person name="Alm E.J."/>
        </authorList>
    </citation>
    <scope>NUCLEOTIDE SEQUENCE [LARGE SCALE GENOMIC DNA]</scope>
    <source>
        <strain evidence="7 10">BIOML-A10</strain>
        <strain evidence="6 9">BIOML-A11</strain>
    </source>
</reference>
<name>A0A174X7F5_PARDI</name>
<dbReference type="InterPro" id="IPR032506">
    <property type="entry name" value="SGSH_C"/>
</dbReference>
<sequence>MKKELLFTFSALIATTSCNIKKTNSEQIAGKKPMNIIYIMSDDHSYQTISAYDKRFIQTPNIDRLANEGVRFTNSFVANSISGPSRACILTGKHSHANGFTDNSSTFDGSQQTYPKLLQKAGYETAIIGKWHLTSAPTGFDYSEILIGQGIYYNAPFIKNGKQVPSKGYVTNVITEKAIDWMENIHDKNKPFCLLLHHKAPHRTWMPDTCDLQLFSDTTFELPANFYDDYNGRQAAHEQKMSIIKDMDLVYDLKMADKENEIHTTTGLENAGRSMYNSMTPEEKAAWDAHYDPIIQKFKKDKLSGKQLSEWKYQQYMRDYLRVIHSIDRNIGVLLNYLEKTGLLENTMIVYTSDQGFYMGEHGWFDKRFMYEESFRTPLLIRLPGGKKGDIDEFVQNIDYGPTILDLAGIQIPSDMHGISFLPLLRGEKVENWRKSLYYHFYEYPAEHSVKRHYGVRTERYKLIHFYNDIDKWELFDLQEDPMEMNNLYGKTGYENITHQLEKELIRLQKQYQDTNAMSFNKQLIHE</sequence>
<dbReference type="InterPro" id="IPR002591">
    <property type="entry name" value="Phosphodiest/P_Trfase"/>
</dbReference>
<evidence type="ECO:0000313" key="5">
    <source>
        <dbReference type="EMBL" id="CUQ51129.1"/>
    </source>
</evidence>
<comment type="similarity">
    <text evidence="1">Belongs to the sulfatase family.</text>
</comment>
<organism evidence="5 8">
    <name type="scientific">Parabacteroides distasonis</name>
    <dbReference type="NCBI Taxonomy" id="823"/>
    <lineage>
        <taxon>Bacteria</taxon>
        <taxon>Pseudomonadati</taxon>
        <taxon>Bacteroidota</taxon>
        <taxon>Bacteroidia</taxon>
        <taxon>Bacteroidales</taxon>
        <taxon>Tannerellaceae</taxon>
        <taxon>Parabacteroides</taxon>
    </lineage>
</organism>
<dbReference type="Pfam" id="PF16347">
    <property type="entry name" value="SGSH_C"/>
    <property type="match status" value="1"/>
</dbReference>
<keyword evidence="3" id="KW-0175">Coiled coil</keyword>
<dbReference type="PANTHER" id="PTHR43108:SF6">
    <property type="entry name" value="N-SULPHOGLUCOSAMINE SULPHOHYDROLASE"/>
    <property type="match status" value="1"/>
</dbReference>
<dbReference type="EC" id="3.1.6.1" evidence="5"/>